<evidence type="ECO:0000313" key="11">
    <source>
        <dbReference type="Proteomes" id="UP000694843"/>
    </source>
</evidence>
<dbReference type="SMART" id="SM00724">
    <property type="entry name" value="TLC"/>
    <property type="match status" value="1"/>
</dbReference>
<feature type="transmembrane region" description="Helical" evidence="9">
    <location>
        <begin position="260"/>
        <end position="277"/>
    </location>
</feature>
<dbReference type="CDD" id="cd00086">
    <property type="entry name" value="homeodomain"/>
    <property type="match status" value="1"/>
</dbReference>
<evidence type="ECO:0000256" key="4">
    <source>
        <dbReference type="ARBA" id="ARBA00022692"/>
    </source>
</evidence>
<dbReference type="UniPathway" id="UPA00222"/>
<gene>
    <name evidence="12" type="primary">LOC108679151</name>
</gene>
<feature type="transmembrane region" description="Helical" evidence="9">
    <location>
        <begin position="320"/>
        <end position="342"/>
    </location>
</feature>
<comment type="pathway">
    <text evidence="3">Sphingolipid metabolism.</text>
</comment>
<reference evidence="12" key="1">
    <citation type="submission" date="2025-08" db="UniProtKB">
        <authorList>
            <consortium name="RefSeq"/>
        </authorList>
    </citation>
    <scope>IDENTIFICATION</scope>
    <source>
        <tissue evidence="12">Whole organism</tissue>
    </source>
</reference>
<dbReference type="GO" id="GO:0003677">
    <property type="term" value="F:DNA binding"/>
    <property type="evidence" value="ECO:0007669"/>
    <property type="project" value="InterPro"/>
</dbReference>
<dbReference type="Pfam" id="PF03798">
    <property type="entry name" value="TRAM_LAG1_CLN8"/>
    <property type="match status" value="1"/>
</dbReference>
<dbReference type="GO" id="GO:0016020">
    <property type="term" value="C:membrane"/>
    <property type="evidence" value="ECO:0007669"/>
    <property type="project" value="UniProtKB-SubCell"/>
</dbReference>
<accession>A0A8B7PD79</accession>
<dbReference type="PIRSF" id="PIRSF005225">
    <property type="entry name" value="LAG1_LAC1"/>
    <property type="match status" value="1"/>
</dbReference>
<dbReference type="KEGG" id="hazt:108679151"/>
<feature type="transmembrane region" description="Helical" evidence="9">
    <location>
        <begin position="208"/>
        <end position="228"/>
    </location>
</feature>
<dbReference type="InterPro" id="IPR001356">
    <property type="entry name" value="HD"/>
</dbReference>
<dbReference type="Proteomes" id="UP000694843">
    <property type="component" value="Unplaced"/>
</dbReference>
<evidence type="ECO:0000256" key="5">
    <source>
        <dbReference type="ARBA" id="ARBA00022989"/>
    </source>
</evidence>
<evidence type="ECO:0000256" key="3">
    <source>
        <dbReference type="ARBA" id="ARBA00004991"/>
    </source>
</evidence>
<sequence>MESLKTSFEDLMSLSLLSSKSLSAQTIADLCYRVNDLFWSDTFWLPDGVTWEDVSPSKGYPNARDITTYPFVIAAVLLVLKKFFVIPFILSPLARHFGLRDRRRSQPERVPTLEILYRQHGKVLPPTMVEKVSRNLNWTTKQVENWLRRRDMSQKSSVYEKFVSVGFLAVYHICFTIFGVVMLYDEPFVWNAELCFEDFPFQELSSEIWWYYMIGLGYFWSLVFSLLFEGRTKEYLIDCIHHAVTIMLMSFSWVNNFVRIGSLVLLLHSFSDALLFPGKMFVYSKHEKVTTAFFAVFVIVWMVTRIILFPFHVLKNVMTLGYISQSLCVYDVLLSGLLLLNIRWTALILRMIFKKLCQGELVDETDDNENSADEFDEYEKSTVEIDEYRKNSFELDEREKNTEDEAFERCDKKKS</sequence>
<keyword evidence="7 8" id="KW-0472">Membrane</keyword>
<feature type="domain" description="TLC" evidence="10">
    <location>
        <begin position="160"/>
        <end position="357"/>
    </location>
</feature>
<dbReference type="PANTHER" id="PTHR12560:SF0">
    <property type="entry name" value="LD18904P"/>
    <property type="match status" value="1"/>
</dbReference>
<keyword evidence="11" id="KW-1185">Reference proteome</keyword>
<protein>
    <submittedName>
        <fullName evidence="12">Ceramide synthase 2</fullName>
    </submittedName>
</protein>
<feature type="transmembrane region" description="Helical" evidence="9">
    <location>
        <begin position="71"/>
        <end position="94"/>
    </location>
</feature>
<evidence type="ECO:0000313" key="12">
    <source>
        <dbReference type="RefSeq" id="XP_018023221.1"/>
    </source>
</evidence>
<evidence type="ECO:0000256" key="6">
    <source>
        <dbReference type="ARBA" id="ARBA00023098"/>
    </source>
</evidence>
<dbReference type="Gene3D" id="1.10.10.60">
    <property type="entry name" value="Homeodomain-like"/>
    <property type="match status" value="1"/>
</dbReference>
<evidence type="ECO:0000256" key="9">
    <source>
        <dbReference type="SAM" id="Phobius"/>
    </source>
</evidence>
<evidence type="ECO:0000259" key="10">
    <source>
        <dbReference type="PROSITE" id="PS50922"/>
    </source>
</evidence>
<evidence type="ECO:0000256" key="1">
    <source>
        <dbReference type="ARBA" id="ARBA00004141"/>
    </source>
</evidence>
<dbReference type="PROSITE" id="PS50922">
    <property type="entry name" value="TLC"/>
    <property type="match status" value="1"/>
</dbReference>
<dbReference type="PANTHER" id="PTHR12560">
    <property type="entry name" value="LONGEVITY ASSURANCE FACTOR 1 LAG1"/>
    <property type="match status" value="1"/>
</dbReference>
<dbReference type="RefSeq" id="XP_018023221.1">
    <property type="nucleotide sequence ID" value="XM_018167732.2"/>
</dbReference>
<proteinExistence type="predicted"/>
<name>A0A8B7PD79_HYAAZ</name>
<evidence type="ECO:0000256" key="8">
    <source>
        <dbReference type="PROSITE-ProRule" id="PRU00205"/>
    </source>
</evidence>
<evidence type="ECO:0000256" key="2">
    <source>
        <dbReference type="ARBA" id="ARBA00004760"/>
    </source>
</evidence>
<dbReference type="GeneID" id="108679151"/>
<feature type="transmembrane region" description="Helical" evidence="9">
    <location>
        <begin position="289"/>
        <end position="308"/>
    </location>
</feature>
<dbReference type="InterPro" id="IPR006634">
    <property type="entry name" value="TLC-dom"/>
</dbReference>
<feature type="transmembrane region" description="Helical" evidence="9">
    <location>
        <begin position="162"/>
        <end position="184"/>
    </location>
</feature>
<evidence type="ECO:0000256" key="7">
    <source>
        <dbReference type="ARBA" id="ARBA00023136"/>
    </source>
</evidence>
<keyword evidence="4 8" id="KW-0812">Transmembrane</keyword>
<organism evidence="11 12">
    <name type="scientific">Hyalella azteca</name>
    <name type="common">Amphipod</name>
    <dbReference type="NCBI Taxonomy" id="294128"/>
    <lineage>
        <taxon>Eukaryota</taxon>
        <taxon>Metazoa</taxon>
        <taxon>Ecdysozoa</taxon>
        <taxon>Arthropoda</taxon>
        <taxon>Crustacea</taxon>
        <taxon>Multicrustacea</taxon>
        <taxon>Malacostraca</taxon>
        <taxon>Eumalacostraca</taxon>
        <taxon>Peracarida</taxon>
        <taxon>Amphipoda</taxon>
        <taxon>Senticaudata</taxon>
        <taxon>Talitrida</taxon>
        <taxon>Talitroidea</taxon>
        <taxon>Hyalellidae</taxon>
        <taxon>Hyalella</taxon>
    </lineage>
</organism>
<keyword evidence="5 9" id="KW-1133">Transmembrane helix</keyword>
<dbReference type="InterPro" id="IPR016439">
    <property type="entry name" value="Lag1/Lac1-like"/>
</dbReference>
<keyword evidence="6" id="KW-0443">Lipid metabolism</keyword>
<comment type="subcellular location">
    <subcellularLocation>
        <location evidence="1">Membrane</location>
        <topology evidence="1">Multi-pass membrane protein</topology>
    </subcellularLocation>
</comment>
<dbReference type="OMA" id="WTDFPKQ"/>
<dbReference type="OrthoDB" id="537032at2759"/>
<comment type="pathway">
    <text evidence="2">Lipid metabolism; sphingolipid metabolism.</text>
</comment>
<dbReference type="AlphaFoldDB" id="A0A8B7PD79"/>
<dbReference type="GO" id="GO:0046513">
    <property type="term" value="P:ceramide biosynthetic process"/>
    <property type="evidence" value="ECO:0007669"/>
    <property type="project" value="InterPro"/>
</dbReference>
<dbReference type="GO" id="GO:0050291">
    <property type="term" value="F:sphingosine N-acyltransferase activity"/>
    <property type="evidence" value="ECO:0007669"/>
    <property type="project" value="InterPro"/>
</dbReference>